<keyword evidence="4" id="KW-1185">Reference proteome</keyword>
<evidence type="ECO:0000313" key="3">
    <source>
        <dbReference type="EMBL" id="GAA2360569.1"/>
    </source>
</evidence>
<evidence type="ECO:0000256" key="1">
    <source>
        <dbReference type="ARBA" id="ARBA00006432"/>
    </source>
</evidence>
<protein>
    <submittedName>
        <fullName evidence="3">AMP-binding protein</fullName>
    </submittedName>
</protein>
<comment type="similarity">
    <text evidence="1">Belongs to the ATP-dependent AMP-binding enzyme family.</text>
</comment>
<dbReference type="SUPFAM" id="SSF56801">
    <property type="entry name" value="Acetyl-CoA synthetase-like"/>
    <property type="match status" value="1"/>
</dbReference>
<dbReference type="EMBL" id="BAAARA010000021">
    <property type="protein sequence ID" value="GAA2360569.1"/>
    <property type="molecule type" value="Genomic_DNA"/>
</dbReference>
<dbReference type="PROSITE" id="PS00455">
    <property type="entry name" value="AMP_BINDING"/>
    <property type="match status" value="1"/>
</dbReference>
<comment type="caution">
    <text evidence="3">The sequence shown here is derived from an EMBL/GenBank/DDBJ whole genome shotgun (WGS) entry which is preliminary data.</text>
</comment>
<dbReference type="Gene3D" id="3.40.50.12780">
    <property type="entry name" value="N-terminal domain of ligase-like"/>
    <property type="match status" value="1"/>
</dbReference>
<evidence type="ECO:0000259" key="2">
    <source>
        <dbReference type="Pfam" id="PF00501"/>
    </source>
</evidence>
<name>A0ABN3GV76_9PSEU</name>
<dbReference type="Proteomes" id="UP001501218">
    <property type="component" value="Unassembled WGS sequence"/>
</dbReference>
<feature type="domain" description="AMP-dependent synthetase/ligase" evidence="2">
    <location>
        <begin position="42"/>
        <end position="389"/>
    </location>
</feature>
<sequence length="528" mass="57303">MRPHDMGALFDECAERGHRTTVHLDRPFDIAPGGGTVYGVPALAELVRAAASWWSAAGAGPGTRVAILKDNHWDIDLLACAAVRTGAVPAKLSAHLPAETASALLERLGPEVLITTAAVIERARADGVDLVAFARRTICIDGQVPGAAHLDGLRGHPVPAPRRRSPDDPLVITHSSGTTGVPKLVVHSTRTIIDRLAGFEALPAPVVGIRRDDVLATASSYAHGRTFCWTAVALSTAPKEIVLLSGQDPDRADPLLREHPPTVVEGVPAAFVRLKPLTGRLANPFRRVRLFVSTYDAVHPPTLRAYLNASRRRRPLWMDGWGQTETGPLTFRLHRRSSVVRRRAQTHHAGHPVPVKTRLKLVDPVTFRPVRPGKPGLVLARTGALCLDYLGESERFASKRLGAWWNTGDIGVRGRDGSVRLVDREVDRAPEGSCLATEDALEERLPQALECVLLARAERLPLPVVVTADGALSERAWRHACHGLPAMAEPVALSWDEVPRTGTGKVRRLELLDRLTGKTDTYGTGRWT</sequence>
<reference evidence="3 4" key="1">
    <citation type="journal article" date="2019" name="Int. J. Syst. Evol. Microbiol.">
        <title>The Global Catalogue of Microorganisms (GCM) 10K type strain sequencing project: providing services to taxonomists for standard genome sequencing and annotation.</title>
        <authorList>
            <consortium name="The Broad Institute Genomics Platform"/>
            <consortium name="The Broad Institute Genome Sequencing Center for Infectious Disease"/>
            <person name="Wu L."/>
            <person name="Ma J."/>
        </authorList>
    </citation>
    <scope>NUCLEOTIDE SEQUENCE [LARGE SCALE GENOMIC DNA]</scope>
    <source>
        <strain evidence="3 4">JCM 16221</strain>
    </source>
</reference>
<gene>
    <name evidence="3" type="ORF">GCM10009854_44590</name>
</gene>
<evidence type="ECO:0000313" key="4">
    <source>
        <dbReference type="Proteomes" id="UP001501218"/>
    </source>
</evidence>
<dbReference type="InterPro" id="IPR000873">
    <property type="entry name" value="AMP-dep_synth/lig_dom"/>
</dbReference>
<accession>A0ABN3GV76</accession>
<dbReference type="InterPro" id="IPR020845">
    <property type="entry name" value="AMP-binding_CS"/>
</dbReference>
<dbReference type="PANTHER" id="PTHR43201">
    <property type="entry name" value="ACYL-COA SYNTHETASE"/>
    <property type="match status" value="1"/>
</dbReference>
<dbReference type="InterPro" id="IPR042099">
    <property type="entry name" value="ANL_N_sf"/>
</dbReference>
<proteinExistence type="inferred from homology"/>
<organism evidence="3 4">
    <name type="scientific">Saccharopolyspora halophila</name>
    <dbReference type="NCBI Taxonomy" id="405551"/>
    <lineage>
        <taxon>Bacteria</taxon>
        <taxon>Bacillati</taxon>
        <taxon>Actinomycetota</taxon>
        <taxon>Actinomycetes</taxon>
        <taxon>Pseudonocardiales</taxon>
        <taxon>Pseudonocardiaceae</taxon>
        <taxon>Saccharopolyspora</taxon>
    </lineage>
</organism>
<dbReference type="PANTHER" id="PTHR43201:SF8">
    <property type="entry name" value="ACYL-COA SYNTHETASE FAMILY MEMBER 3"/>
    <property type="match status" value="1"/>
</dbReference>
<dbReference type="Pfam" id="PF00501">
    <property type="entry name" value="AMP-binding"/>
    <property type="match status" value="1"/>
</dbReference>
<dbReference type="RefSeq" id="WP_344136406.1">
    <property type="nucleotide sequence ID" value="NZ_BAAARA010000021.1"/>
</dbReference>